<accession>A0ACC6TP57</accession>
<sequence length="166" mass="18601">MKQWQTTLIAILLVLLPVIPAFVRSFYGFVGGSVVGFVIALYLFLQYKPWESISNAVVSTFFTGIFAFGLGMAVFLELPTKPKDYALVTLAFSIPFFISLAFLLRPLIGNFLRVDLIKFGNGYVALLLVVIVGAIIGRFFHNFYELIILYSGFIALGIIAYLYFKE</sequence>
<comment type="caution">
    <text evidence="1">The sequence shown here is derived from an EMBL/GenBank/DDBJ whole genome shotgun (WGS) entry which is preliminary data.</text>
</comment>
<name>A0ACC6TP57_9CREN</name>
<gene>
    <name evidence="1" type="ORF">TQ35_0005640</name>
</gene>
<evidence type="ECO:0000313" key="2">
    <source>
        <dbReference type="Proteomes" id="UP000053480"/>
    </source>
</evidence>
<dbReference type="Proteomes" id="UP000053480">
    <property type="component" value="Unassembled WGS sequence"/>
</dbReference>
<dbReference type="EMBL" id="JZWS03000006">
    <property type="protein sequence ID" value="MEW9491667.1"/>
    <property type="molecule type" value="Genomic_DNA"/>
</dbReference>
<organism evidence="1 2">
    <name type="scientific">Candidatus Aramenus sulfurataquae</name>
    <dbReference type="NCBI Taxonomy" id="1326980"/>
    <lineage>
        <taxon>Archaea</taxon>
        <taxon>Thermoproteota</taxon>
        <taxon>Thermoprotei</taxon>
        <taxon>Sulfolobales</taxon>
        <taxon>Sulfolobaceae</taxon>
        <taxon>Candidatus Aramenus</taxon>
    </lineage>
</organism>
<proteinExistence type="predicted"/>
<protein>
    <submittedName>
        <fullName evidence="1">Uncharacterized protein</fullName>
    </submittedName>
</protein>
<reference evidence="1" key="1">
    <citation type="submission" date="2024-07" db="EMBL/GenBank/DDBJ databases">
        <title>Metagenome and Metagenome-Assembled Genomes of Archaea from a hot spring from the geothermal field of Los Azufres, Mexico.</title>
        <authorList>
            <person name="Marin-Paredes R."/>
            <person name="Martinez-Romero E."/>
            <person name="Servin-Garciduenas L.E."/>
        </authorList>
    </citation>
    <scope>NUCLEOTIDE SEQUENCE</scope>
    <source>
        <strain evidence="1">AZ1-454</strain>
    </source>
</reference>
<evidence type="ECO:0000313" key="1">
    <source>
        <dbReference type="EMBL" id="MEW9491667.1"/>
    </source>
</evidence>